<protein>
    <submittedName>
        <fullName evidence="2">Uncharacterized protein</fullName>
    </submittedName>
</protein>
<evidence type="ECO:0000256" key="1">
    <source>
        <dbReference type="SAM" id="MobiDB-lite"/>
    </source>
</evidence>
<organism evidence="2 3">
    <name type="scientific">Rubroshorea leprosula</name>
    <dbReference type="NCBI Taxonomy" id="152421"/>
    <lineage>
        <taxon>Eukaryota</taxon>
        <taxon>Viridiplantae</taxon>
        <taxon>Streptophyta</taxon>
        <taxon>Embryophyta</taxon>
        <taxon>Tracheophyta</taxon>
        <taxon>Spermatophyta</taxon>
        <taxon>Magnoliopsida</taxon>
        <taxon>eudicotyledons</taxon>
        <taxon>Gunneridae</taxon>
        <taxon>Pentapetalae</taxon>
        <taxon>rosids</taxon>
        <taxon>malvids</taxon>
        <taxon>Malvales</taxon>
        <taxon>Dipterocarpaceae</taxon>
        <taxon>Rubroshorea</taxon>
    </lineage>
</organism>
<feature type="region of interest" description="Disordered" evidence="1">
    <location>
        <begin position="39"/>
        <end position="64"/>
    </location>
</feature>
<reference evidence="2 3" key="1">
    <citation type="journal article" date="2021" name="Commun. Biol.">
        <title>The genome of Shorea leprosula (Dipterocarpaceae) highlights the ecological relevance of drought in aseasonal tropical rainforests.</title>
        <authorList>
            <person name="Ng K.K.S."/>
            <person name="Kobayashi M.J."/>
            <person name="Fawcett J.A."/>
            <person name="Hatakeyama M."/>
            <person name="Paape T."/>
            <person name="Ng C.H."/>
            <person name="Ang C.C."/>
            <person name="Tnah L.H."/>
            <person name="Lee C.T."/>
            <person name="Nishiyama T."/>
            <person name="Sese J."/>
            <person name="O'Brien M.J."/>
            <person name="Copetti D."/>
            <person name="Mohd Noor M.I."/>
            <person name="Ong R.C."/>
            <person name="Putra M."/>
            <person name="Sireger I.Z."/>
            <person name="Indrioko S."/>
            <person name="Kosugi Y."/>
            <person name="Izuno A."/>
            <person name="Isagi Y."/>
            <person name="Lee S.L."/>
            <person name="Shimizu K.K."/>
        </authorList>
    </citation>
    <scope>NUCLEOTIDE SEQUENCE [LARGE SCALE GENOMIC DNA]</scope>
    <source>
        <strain evidence="2">214</strain>
    </source>
</reference>
<dbReference type="Proteomes" id="UP001054252">
    <property type="component" value="Unassembled WGS sequence"/>
</dbReference>
<dbReference type="EMBL" id="BPVZ01000028">
    <property type="protein sequence ID" value="GKV07972.1"/>
    <property type="molecule type" value="Genomic_DNA"/>
</dbReference>
<feature type="compositionally biased region" description="Polar residues" evidence="1">
    <location>
        <begin position="43"/>
        <end position="52"/>
    </location>
</feature>
<evidence type="ECO:0000313" key="3">
    <source>
        <dbReference type="Proteomes" id="UP001054252"/>
    </source>
</evidence>
<gene>
    <name evidence="2" type="ORF">SLEP1_g19665</name>
</gene>
<accession>A0AAV5J9D8</accession>
<dbReference type="AlphaFoldDB" id="A0AAV5J9D8"/>
<evidence type="ECO:0000313" key="2">
    <source>
        <dbReference type="EMBL" id="GKV07972.1"/>
    </source>
</evidence>
<proteinExistence type="predicted"/>
<keyword evidence="3" id="KW-1185">Reference proteome</keyword>
<comment type="caution">
    <text evidence="2">The sequence shown here is derived from an EMBL/GenBank/DDBJ whole genome shotgun (WGS) entry which is preliminary data.</text>
</comment>
<name>A0AAV5J9D8_9ROSI</name>
<sequence>MMFATKLLRLSSSKRANSTETSIFHVIDESEMSKPLGILKDQCPTSPQNPGSNAGIKPHLDKFP</sequence>